<evidence type="ECO:0000256" key="8">
    <source>
        <dbReference type="SAM" id="Phobius"/>
    </source>
</evidence>
<keyword evidence="4 7" id="KW-0812">Transmembrane</keyword>
<feature type="transmembrane region" description="Helical" evidence="8">
    <location>
        <begin position="177"/>
        <end position="197"/>
    </location>
</feature>
<feature type="domain" description="Heme-copper oxidase subunit III family profile" evidence="9">
    <location>
        <begin position="20"/>
        <end position="283"/>
    </location>
</feature>
<keyword evidence="6 8" id="KW-0472">Membrane</keyword>
<keyword evidence="3" id="KW-1003">Cell membrane</keyword>
<dbReference type="FunFam" id="1.20.120.80:FF:000001">
    <property type="entry name" value="Cytochrome (Ubi)quinol oxidase subunit III"/>
    <property type="match status" value="1"/>
</dbReference>
<keyword evidence="5 8" id="KW-1133">Transmembrane helix</keyword>
<feature type="transmembrane region" description="Helical" evidence="8">
    <location>
        <begin position="107"/>
        <end position="130"/>
    </location>
</feature>
<dbReference type="STRING" id="1227455.C449_01266"/>
<gene>
    <name evidence="10" type="ORF">C449_01266</name>
</gene>
<evidence type="ECO:0000313" key="10">
    <source>
        <dbReference type="EMBL" id="EMA47553.1"/>
    </source>
</evidence>
<accession>M0MQF8</accession>
<dbReference type="PROSITE" id="PS50253">
    <property type="entry name" value="COX3"/>
    <property type="match status" value="1"/>
</dbReference>
<evidence type="ECO:0000256" key="3">
    <source>
        <dbReference type="ARBA" id="ARBA00022475"/>
    </source>
</evidence>
<proteinExistence type="inferred from homology"/>
<feature type="transmembrane region" description="Helical" evidence="8">
    <location>
        <begin position="217"/>
        <end position="242"/>
    </location>
</feature>
<comment type="similarity">
    <text evidence="2 7">Belongs to the cytochrome c oxidase subunit 3 family.</text>
</comment>
<dbReference type="PATRIC" id="fig|1227455.4.peg.261"/>
<dbReference type="InParanoid" id="M0MQF8"/>
<keyword evidence="11" id="KW-1185">Reference proteome</keyword>
<dbReference type="InterPro" id="IPR000298">
    <property type="entry name" value="Cyt_c_oxidase-like_su3"/>
</dbReference>
<protein>
    <submittedName>
        <fullName evidence="10">Cytochrome c oxidase subunit III</fullName>
    </submittedName>
</protein>
<dbReference type="InterPro" id="IPR024791">
    <property type="entry name" value="Cyt_c/ubiquinol_Oxase_su3"/>
</dbReference>
<dbReference type="Gene3D" id="1.20.120.80">
    <property type="entry name" value="Cytochrome c oxidase, subunit III, four-helix bundle"/>
    <property type="match status" value="1"/>
</dbReference>
<dbReference type="InterPro" id="IPR035973">
    <property type="entry name" value="Cyt_c_oxidase_su3-like_sf"/>
</dbReference>
<dbReference type="PANTHER" id="PTHR11403:SF2">
    <property type="entry name" value="CYTOCHROME BO(3) UBIQUINOL OXIDASE SUBUNIT 3"/>
    <property type="match status" value="1"/>
</dbReference>
<sequence>MGTATDTGEDTDAHDPPVGMDFPLGRDEATWWPIVCAIGATGLYLGAGLYFLGHGEVAIIPGFVGPVVFGGGALVFLAGLFGWLYQGFVADFWTRSTDEREPGSLRGAMYLFLATDVFTFAGGFIYYFFIRAGGWPPGEIPELLTTVLVVNTALLVVSSFTLHFAHSALEKGNRRRFGFLLVTTFVLGLLFVAGQIYEYHDLIVGEGFTIASGIFGSAFYGLTGLHGLHVALGTILLGILVVRAHLGQYEPGRDTSIATVSLYWHFVDVVWVFLVAVLYVGASVTPVL</sequence>
<evidence type="ECO:0000256" key="5">
    <source>
        <dbReference type="ARBA" id="ARBA00022989"/>
    </source>
</evidence>
<dbReference type="InterPro" id="IPR013833">
    <property type="entry name" value="Cyt_c_oxidase_su3_a-hlx"/>
</dbReference>
<name>M0MQF8_9EURY</name>
<feature type="transmembrane region" description="Helical" evidence="8">
    <location>
        <begin position="142"/>
        <end position="165"/>
    </location>
</feature>
<dbReference type="RefSeq" id="WP_006076058.1">
    <property type="nucleotide sequence ID" value="NZ_AOMD01000004.1"/>
</dbReference>
<dbReference type="AlphaFoldDB" id="M0MQF8"/>
<dbReference type="GO" id="GO:0004129">
    <property type="term" value="F:cytochrome-c oxidase activity"/>
    <property type="evidence" value="ECO:0007669"/>
    <property type="project" value="InterPro"/>
</dbReference>
<evidence type="ECO:0000256" key="7">
    <source>
        <dbReference type="RuleBase" id="RU003376"/>
    </source>
</evidence>
<feature type="transmembrane region" description="Helical" evidence="8">
    <location>
        <begin position="30"/>
        <end position="52"/>
    </location>
</feature>
<evidence type="ECO:0000256" key="4">
    <source>
        <dbReference type="ARBA" id="ARBA00022692"/>
    </source>
</evidence>
<evidence type="ECO:0000256" key="6">
    <source>
        <dbReference type="ARBA" id="ARBA00023136"/>
    </source>
</evidence>
<feature type="transmembrane region" description="Helical" evidence="8">
    <location>
        <begin position="58"/>
        <end position="86"/>
    </location>
</feature>
<comment type="caution">
    <text evidence="10">The sequence shown here is derived from an EMBL/GenBank/DDBJ whole genome shotgun (WGS) entry which is preliminary data.</text>
</comment>
<evidence type="ECO:0000313" key="11">
    <source>
        <dbReference type="Proteomes" id="UP000011669"/>
    </source>
</evidence>
<dbReference type="OrthoDB" id="248633at2157"/>
<reference evidence="10 11" key="1">
    <citation type="journal article" date="2014" name="PLoS Genet.">
        <title>Phylogenetically driven sequencing of extremely halophilic archaea reveals strategies for static and dynamic osmo-response.</title>
        <authorList>
            <person name="Becker E.A."/>
            <person name="Seitzer P.M."/>
            <person name="Tritt A."/>
            <person name="Larsen D."/>
            <person name="Krusor M."/>
            <person name="Yao A.I."/>
            <person name="Wu D."/>
            <person name="Madern D."/>
            <person name="Eisen J.A."/>
            <person name="Darling A.E."/>
            <person name="Facciotti M.T."/>
        </authorList>
    </citation>
    <scope>NUCLEOTIDE SEQUENCE [LARGE SCALE GENOMIC DNA]</scope>
    <source>
        <strain evidence="10 11">DSM 5350</strain>
    </source>
</reference>
<organism evidence="10 11">
    <name type="scientific">Halococcus saccharolyticus DSM 5350</name>
    <dbReference type="NCBI Taxonomy" id="1227455"/>
    <lineage>
        <taxon>Archaea</taxon>
        <taxon>Methanobacteriati</taxon>
        <taxon>Methanobacteriota</taxon>
        <taxon>Stenosarchaea group</taxon>
        <taxon>Halobacteria</taxon>
        <taxon>Halobacteriales</taxon>
        <taxon>Halococcaceae</taxon>
        <taxon>Halococcus</taxon>
    </lineage>
</organism>
<comment type="subcellular location">
    <subcellularLocation>
        <location evidence="1 7">Cell membrane</location>
        <topology evidence="1 7">Multi-pass membrane protein</topology>
    </subcellularLocation>
</comment>
<evidence type="ECO:0000256" key="1">
    <source>
        <dbReference type="ARBA" id="ARBA00004651"/>
    </source>
</evidence>
<dbReference type="Pfam" id="PF00510">
    <property type="entry name" value="COX3"/>
    <property type="match status" value="1"/>
</dbReference>
<feature type="transmembrane region" description="Helical" evidence="8">
    <location>
        <begin position="262"/>
        <end position="282"/>
    </location>
</feature>
<dbReference type="Proteomes" id="UP000011669">
    <property type="component" value="Unassembled WGS sequence"/>
</dbReference>
<dbReference type="GO" id="GO:0019646">
    <property type="term" value="P:aerobic electron transport chain"/>
    <property type="evidence" value="ECO:0007669"/>
    <property type="project" value="InterPro"/>
</dbReference>
<dbReference type="GO" id="GO:0005886">
    <property type="term" value="C:plasma membrane"/>
    <property type="evidence" value="ECO:0007669"/>
    <property type="project" value="UniProtKB-SubCell"/>
</dbReference>
<dbReference type="EMBL" id="AOMD01000004">
    <property type="protein sequence ID" value="EMA47553.1"/>
    <property type="molecule type" value="Genomic_DNA"/>
</dbReference>
<evidence type="ECO:0000259" key="9">
    <source>
        <dbReference type="PROSITE" id="PS50253"/>
    </source>
</evidence>
<dbReference type="PANTHER" id="PTHR11403">
    <property type="entry name" value="CYTOCHROME C OXIDASE SUBUNIT III"/>
    <property type="match status" value="1"/>
</dbReference>
<dbReference type="SUPFAM" id="SSF81452">
    <property type="entry name" value="Cytochrome c oxidase subunit III-like"/>
    <property type="match status" value="1"/>
</dbReference>
<dbReference type="CDD" id="cd00386">
    <property type="entry name" value="Heme_Cu_Oxidase_III_like"/>
    <property type="match status" value="1"/>
</dbReference>
<evidence type="ECO:0000256" key="2">
    <source>
        <dbReference type="ARBA" id="ARBA00010581"/>
    </source>
</evidence>